<keyword evidence="4" id="KW-1185">Reference proteome</keyword>
<feature type="compositionally biased region" description="Polar residues" evidence="1">
    <location>
        <begin position="675"/>
        <end position="697"/>
    </location>
</feature>
<reference evidence="3" key="1">
    <citation type="journal article" date="2020" name="bioRxiv">
        <title>Comparative genomics of Chlamydomonas.</title>
        <authorList>
            <person name="Craig R.J."/>
            <person name="Hasan A.R."/>
            <person name="Ness R.W."/>
            <person name="Keightley P.D."/>
        </authorList>
    </citation>
    <scope>NUCLEOTIDE SEQUENCE</scope>
    <source>
        <strain evidence="3">SAG 7.73</strain>
    </source>
</reference>
<sequence length="1309" mass="136219">MRQRQRIQVHRDLCLLAKAAGDHDLAEQPSLSACSLRDRLRHRAALLQALRVAGHCRNTWDAFTYTCSLMAWYELAVPGLLAAWVLLSLTPEVLSGRVGWPFVDVVAWWWMQADFVWRLKWDILKQMTGAVCSAFVISPLFVGWLDDLFDIRATARARKVKPAMSDEWMPPRPSHLMIYASDSENTVTLKDRRYMKLFITLMQQPTLWERIGLPAPTWTRMLVLVAVVYGGLAYGGLADVLAEPGTKLYIGLAWPRLALRHWRLQLWARDPGAWGLTGIAAVVAIGVAAALTSSAQKRWFNTYMDTLAREMMVSGATRPTRHSEAVATSMASAVHGDVPSTLARLINWGYYLFRFYLGMCGGALLVGWLLFGGNLPAYGLYSYRGYTGYSGHWLVRPPPPICMALHNVSDNGSSSGGGGRGGGTSTTPAAGMEAVLDGLVFTLTPQLLAAVKEVAGQDGGIGGWWRQLQLASNINLLAVRAHRSRGLNGVQAALEAVRAARELSPFLLSAGQVPEKLVQAYESAVRVLHAYPLHHAVTKADAAQYADVHWAIGSSVWSLGLAWEKLSVVPPHFPREPVKSRAGAASASSSAATRSGLRRGQQGAAGRMLGGLSGPMDLTAVDAAHGDAHASPPAPPAPVCDARAVLDRALTGAWHCTAALGEAAAAGSAAASSVTESTQRRATSAANAKTKGASSKMRTAPAAAPAGSSAGRWLAFFVALAVVYMWAFVWPPWTRSPELFINHMAGLVTRGGREVRAPTRKAGRFAAAASSSSGGSRREDATPVAPALKGQKQHTIKQAQKQTQKQQPAKQLQQPQKDANAAAAARAAPTHTVSVASPPAEPAETERSASSSSAQSAAAAAAPASLVRSTSQSSSKQSKKSKSKVPEQAKVAPAKPAAALQPQKPAAPATAAAKDISPAAAAAASDTPSLGTAPSLRDLLPFTADLAANSPQQPDAQSEHLTRLVDEAIAAQHAPPPPPPLAAAAEQPKRSERPSGAAAAADTSRSSYATAALLHSKRSTASKPAASVPDAAGAAAAETPLPRPAVTTSSLFNWNRPVIITSAPPPPLTAAQLRARAQQMPLPTAPPAAATAAAPAPAHATVAAAPAPTPAAAPGPSAGATAAEKAAVPIPVPIPIPIPEPMAGGLPSSRAAPAHQPAHPTGPGSTATSAAAVAAATAAAAVAPPPPPRAPPSSFLGFNPALMHVLGRAHASPAAPASAVPAAASEAADSAAARAPGGTRTFQLYDTAGLDAAKCIRCRGGMREVVYLHKNNTVAHRAFCRACSAADGRAVGEPCPLCNQTVERVLSMF</sequence>
<dbReference type="OrthoDB" id="547728at2759"/>
<feature type="region of interest" description="Disordered" evidence="1">
    <location>
        <begin position="758"/>
        <end position="1005"/>
    </location>
</feature>
<proteinExistence type="predicted"/>
<feature type="region of interest" description="Disordered" evidence="1">
    <location>
        <begin position="1141"/>
        <end position="1170"/>
    </location>
</feature>
<feature type="compositionally biased region" description="Low complexity" evidence="1">
    <location>
        <begin position="796"/>
        <end position="838"/>
    </location>
</feature>
<keyword evidence="2" id="KW-1133">Transmembrane helix</keyword>
<feature type="transmembrane region" description="Helical" evidence="2">
    <location>
        <begin position="221"/>
        <end position="242"/>
    </location>
</feature>
<accession>A0A835THA5</accession>
<dbReference type="Gene3D" id="3.30.40.10">
    <property type="entry name" value="Zinc/RING finger domain, C3HC4 (zinc finger)"/>
    <property type="match status" value="1"/>
</dbReference>
<feature type="transmembrane region" description="Helical" evidence="2">
    <location>
        <begin position="348"/>
        <end position="371"/>
    </location>
</feature>
<feature type="region of interest" description="Disordered" evidence="1">
    <location>
        <begin position="577"/>
        <end position="609"/>
    </location>
</feature>
<feature type="region of interest" description="Disordered" evidence="1">
    <location>
        <begin position="675"/>
        <end position="705"/>
    </location>
</feature>
<feature type="compositionally biased region" description="Low complexity" evidence="1">
    <location>
        <begin position="886"/>
        <end position="924"/>
    </location>
</feature>
<feature type="transmembrane region" description="Helical" evidence="2">
    <location>
        <begin position="123"/>
        <end position="145"/>
    </location>
</feature>
<feature type="compositionally biased region" description="Low complexity" evidence="1">
    <location>
        <begin position="764"/>
        <end position="775"/>
    </location>
</feature>
<gene>
    <name evidence="3" type="ORF">HXX76_005251</name>
</gene>
<feature type="compositionally biased region" description="Low complexity" evidence="1">
    <location>
        <begin position="1161"/>
        <end position="1170"/>
    </location>
</feature>
<keyword evidence="2" id="KW-0812">Transmembrane</keyword>
<comment type="caution">
    <text evidence="3">The sequence shown here is derived from an EMBL/GenBank/DDBJ whole genome shotgun (WGS) entry which is preliminary data.</text>
</comment>
<dbReference type="EMBL" id="JAEHOC010000009">
    <property type="protein sequence ID" value="KAG2438705.1"/>
    <property type="molecule type" value="Genomic_DNA"/>
</dbReference>
<evidence type="ECO:0000313" key="4">
    <source>
        <dbReference type="Proteomes" id="UP000650467"/>
    </source>
</evidence>
<evidence type="ECO:0000256" key="1">
    <source>
        <dbReference type="SAM" id="MobiDB-lite"/>
    </source>
</evidence>
<evidence type="ECO:0000313" key="3">
    <source>
        <dbReference type="EMBL" id="KAG2438705.1"/>
    </source>
</evidence>
<feature type="transmembrane region" description="Helical" evidence="2">
    <location>
        <begin position="273"/>
        <end position="295"/>
    </location>
</feature>
<organism evidence="3 4">
    <name type="scientific">Chlamydomonas incerta</name>
    <dbReference type="NCBI Taxonomy" id="51695"/>
    <lineage>
        <taxon>Eukaryota</taxon>
        <taxon>Viridiplantae</taxon>
        <taxon>Chlorophyta</taxon>
        <taxon>core chlorophytes</taxon>
        <taxon>Chlorophyceae</taxon>
        <taxon>CS clade</taxon>
        <taxon>Chlamydomonadales</taxon>
        <taxon>Chlamydomonadaceae</taxon>
        <taxon>Chlamydomonas</taxon>
    </lineage>
</organism>
<feature type="compositionally biased region" description="Low complexity" evidence="1">
    <location>
        <begin position="848"/>
        <end position="876"/>
    </location>
</feature>
<evidence type="ECO:0000256" key="2">
    <source>
        <dbReference type="SAM" id="Phobius"/>
    </source>
</evidence>
<feature type="compositionally biased region" description="Basic and acidic residues" evidence="1">
    <location>
        <begin position="957"/>
        <end position="966"/>
    </location>
</feature>
<dbReference type="Proteomes" id="UP000650467">
    <property type="component" value="Unassembled WGS sequence"/>
</dbReference>
<feature type="compositionally biased region" description="Low complexity" evidence="1">
    <location>
        <begin position="580"/>
        <end position="607"/>
    </location>
</feature>
<feature type="transmembrane region" description="Helical" evidence="2">
    <location>
        <begin position="62"/>
        <end position="87"/>
    </location>
</feature>
<keyword evidence="2" id="KW-0472">Membrane</keyword>
<dbReference type="InterPro" id="IPR013083">
    <property type="entry name" value="Znf_RING/FYVE/PHD"/>
</dbReference>
<protein>
    <submittedName>
        <fullName evidence="3">Uncharacterized protein</fullName>
    </submittedName>
</protein>
<name>A0A835THA5_CHLIN</name>